<keyword evidence="4" id="KW-1185">Reference proteome</keyword>
<dbReference type="Gene3D" id="3.40.50.1820">
    <property type="entry name" value="alpha/beta hydrolase"/>
    <property type="match status" value="1"/>
</dbReference>
<feature type="compositionally biased region" description="Pro residues" evidence="1">
    <location>
        <begin position="1"/>
        <end position="11"/>
    </location>
</feature>
<proteinExistence type="predicted"/>
<keyword evidence="3" id="KW-0378">Hydrolase</keyword>
<reference evidence="3 4" key="1">
    <citation type="submission" date="2024-08" db="EMBL/GenBank/DDBJ databases">
        <authorList>
            <person name="Lu H."/>
        </authorList>
    </citation>
    <scope>NUCLEOTIDE SEQUENCE [LARGE SCALE GENOMIC DNA]</scope>
    <source>
        <strain evidence="3 4">BYS78W</strain>
    </source>
</reference>
<comment type="caution">
    <text evidence="3">The sequence shown here is derived from an EMBL/GenBank/DDBJ whole genome shotgun (WGS) entry which is preliminary data.</text>
</comment>
<dbReference type="SUPFAM" id="SSF53474">
    <property type="entry name" value="alpha/beta-Hydrolases"/>
    <property type="match status" value="1"/>
</dbReference>
<sequence length="308" mass="33038">MTQPPRSPGSLPPEGAASGFGRPGTAGNESVLRFACEGEPLVGILAEPEGMPAEVGVLIIVGGPQYRAGSHRQFTLLARHLAANGFVALRFDYRSMGDSPGETRDFLAVDADIAAAIDALLAARPALKRVVLWGLCDAASAALLYLDSTRDARVAGVALLNPWVRSAATLAQTHVKHYYWRRLRQPEFWLKLLKGGIGGTALRTLASNLRLARGAGRKASDSRSFQDRMAAGLRGFDGPALLILSGDDYTAREFGLHVEASPAWAGLLGTPRLQREALVQADHTFSDPHQAATVEAITLSWLDKIRVR</sequence>
<evidence type="ECO:0000256" key="1">
    <source>
        <dbReference type="SAM" id="MobiDB-lite"/>
    </source>
</evidence>
<feature type="region of interest" description="Disordered" evidence="1">
    <location>
        <begin position="1"/>
        <end position="23"/>
    </location>
</feature>
<dbReference type="InterPro" id="IPR029058">
    <property type="entry name" value="AB_hydrolase_fold"/>
</dbReference>
<feature type="domain" description="AB hydrolase-1" evidence="2">
    <location>
        <begin position="71"/>
        <end position="290"/>
    </location>
</feature>
<dbReference type="InterPro" id="IPR000073">
    <property type="entry name" value="AB_hydrolase_1"/>
</dbReference>
<accession>A0ABW7H840</accession>
<protein>
    <submittedName>
        <fullName evidence="3">Hydrolase 1, exosortase A system-associated</fullName>
    </submittedName>
</protein>
<gene>
    <name evidence="3" type="ORF">ACG04R_05335</name>
</gene>
<organism evidence="3 4">
    <name type="scientific">Pelomonas candidula</name>
    <dbReference type="NCBI Taxonomy" id="3299025"/>
    <lineage>
        <taxon>Bacteria</taxon>
        <taxon>Pseudomonadati</taxon>
        <taxon>Pseudomonadota</taxon>
        <taxon>Betaproteobacteria</taxon>
        <taxon>Burkholderiales</taxon>
        <taxon>Sphaerotilaceae</taxon>
        <taxon>Roseateles</taxon>
    </lineage>
</organism>
<evidence type="ECO:0000259" key="2">
    <source>
        <dbReference type="Pfam" id="PF12697"/>
    </source>
</evidence>
<dbReference type="EMBL" id="JBIGIC010000002">
    <property type="protein sequence ID" value="MFG6486086.1"/>
    <property type="molecule type" value="Genomic_DNA"/>
</dbReference>
<dbReference type="InterPro" id="IPR017531">
    <property type="entry name" value="Hydrolase-1_PEP"/>
</dbReference>
<dbReference type="Proteomes" id="UP001606134">
    <property type="component" value="Unassembled WGS sequence"/>
</dbReference>
<dbReference type="GO" id="GO:0016787">
    <property type="term" value="F:hydrolase activity"/>
    <property type="evidence" value="ECO:0007669"/>
    <property type="project" value="UniProtKB-KW"/>
</dbReference>
<dbReference type="RefSeq" id="WP_394406992.1">
    <property type="nucleotide sequence ID" value="NZ_JBIGIC010000002.1"/>
</dbReference>
<dbReference type="Pfam" id="PF12697">
    <property type="entry name" value="Abhydrolase_6"/>
    <property type="match status" value="1"/>
</dbReference>
<evidence type="ECO:0000313" key="3">
    <source>
        <dbReference type="EMBL" id="MFG6486086.1"/>
    </source>
</evidence>
<evidence type="ECO:0000313" key="4">
    <source>
        <dbReference type="Proteomes" id="UP001606134"/>
    </source>
</evidence>
<name>A0ABW7H840_9BURK</name>
<dbReference type="NCBIfam" id="TIGR03100">
    <property type="entry name" value="hydr1_PEP"/>
    <property type="match status" value="1"/>
</dbReference>